<proteinExistence type="predicted"/>
<keyword evidence="2" id="KW-0238">DNA-binding</keyword>
<protein>
    <submittedName>
        <fullName evidence="5">AraC family transcriptional regulator</fullName>
    </submittedName>
</protein>
<evidence type="ECO:0000313" key="6">
    <source>
        <dbReference type="Proteomes" id="UP001165367"/>
    </source>
</evidence>
<reference evidence="5" key="1">
    <citation type="submission" date="2022-01" db="EMBL/GenBank/DDBJ databases">
        <authorList>
            <person name="Jo J.-H."/>
            <person name="Im W.-T."/>
        </authorList>
    </citation>
    <scope>NUCLEOTIDE SEQUENCE</scope>
    <source>
        <strain evidence="5">NA20</strain>
    </source>
</reference>
<evidence type="ECO:0000256" key="1">
    <source>
        <dbReference type="ARBA" id="ARBA00023015"/>
    </source>
</evidence>
<dbReference type="RefSeq" id="WP_237867918.1">
    <property type="nucleotide sequence ID" value="NZ_JAKLTR010000001.1"/>
</dbReference>
<dbReference type="SMART" id="SM00342">
    <property type="entry name" value="HTH_ARAC"/>
    <property type="match status" value="1"/>
</dbReference>
<evidence type="ECO:0000256" key="2">
    <source>
        <dbReference type="ARBA" id="ARBA00023125"/>
    </source>
</evidence>
<dbReference type="InterPro" id="IPR009057">
    <property type="entry name" value="Homeodomain-like_sf"/>
</dbReference>
<dbReference type="InterPro" id="IPR046532">
    <property type="entry name" value="DUF6597"/>
</dbReference>
<evidence type="ECO:0000313" key="5">
    <source>
        <dbReference type="EMBL" id="MCG2612689.1"/>
    </source>
</evidence>
<name>A0ABS9KK43_9BACT</name>
<comment type="caution">
    <text evidence="5">The sequence shown here is derived from an EMBL/GenBank/DDBJ whole genome shotgun (WGS) entry which is preliminary data.</text>
</comment>
<dbReference type="PROSITE" id="PS01124">
    <property type="entry name" value="HTH_ARAC_FAMILY_2"/>
    <property type="match status" value="1"/>
</dbReference>
<dbReference type="InterPro" id="IPR018060">
    <property type="entry name" value="HTH_AraC"/>
</dbReference>
<organism evidence="5 6">
    <name type="scientific">Terrimonas ginsenosidimutans</name>
    <dbReference type="NCBI Taxonomy" id="2908004"/>
    <lineage>
        <taxon>Bacteria</taxon>
        <taxon>Pseudomonadati</taxon>
        <taxon>Bacteroidota</taxon>
        <taxon>Chitinophagia</taxon>
        <taxon>Chitinophagales</taxon>
        <taxon>Chitinophagaceae</taxon>
        <taxon>Terrimonas</taxon>
    </lineage>
</organism>
<dbReference type="SUPFAM" id="SSF46689">
    <property type="entry name" value="Homeodomain-like"/>
    <property type="match status" value="1"/>
</dbReference>
<dbReference type="PANTHER" id="PTHR46796">
    <property type="entry name" value="HTH-TYPE TRANSCRIPTIONAL ACTIVATOR RHAS-RELATED"/>
    <property type="match status" value="1"/>
</dbReference>
<dbReference type="Gene3D" id="1.10.10.60">
    <property type="entry name" value="Homeodomain-like"/>
    <property type="match status" value="1"/>
</dbReference>
<feature type="domain" description="HTH araC/xylS-type" evidence="4">
    <location>
        <begin position="166"/>
        <end position="261"/>
    </location>
</feature>
<dbReference type="EMBL" id="JAKLTR010000001">
    <property type="protein sequence ID" value="MCG2612689.1"/>
    <property type="molecule type" value="Genomic_DNA"/>
</dbReference>
<dbReference type="PANTHER" id="PTHR46796:SF13">
    <property type="entry name" value="HTH-TYPE TRANSCRIPTIONAL ACTIVATOR RHAS"/>
    <property type="match status" value="1"/>
</dbReference>
<dbReference type="InterPro" id="IPR050204">
    <property type="entry name" value="AraC_XylS_family_regulators"/>
</dbReference>
<keyword evidence="3" id="KW-0804">Transcription</keyword>
<keyword evidence="6" id="KW-1185">Reference proteome</keyword>
<dbReference type="Pfam" id="PF20240">
    <property type="entry name" value="DUF6597"/>
    <property type="match status" value="1"/>
</dbReference>
<keyword evidence="1" id="KW-0805">Transcription regulation</keyword>
<sequence>MKVTIHIPHPALQAYVLSILTVDATLPLGITEAVTPYPPSPFQSLIFYCRDAVSMGRADSDSFEKQPLIVFNGPQISRVNVKVHEQLRSIRVDLLPGALYRILGIPMHELADGGFDARDFFDLEMKAVQEQLQNISGLEEGKSIVEAFLLKRIDRFQQALPFDAAIQSLLQSTGLLSVEQTASLSCLSLKQFERKCKERIGMNPKLYARILKFSKAYRLREALPHLTWTNIAHEAGYFDQMHMIRDFKNFAGVNPSVIEQQLRATPLRMQKDMRL</sequence>
<dbReference type="Pfam" id="PF12833">
    <property type="entry name" value="HTH_18"/>
    <property type="match status" value="1"/>
</dbReference>
<accession>A0ABS9KK43</accession>
<evidence type="ECO:0000259" key="4">
    <source>
        <dbReference type="PROSITE" id="PS01124"/>
    </source>
</evidence>
<dbReference type="Proteomes" id="UP001165367">
    <property type="component" value="Unassembled WGS sequence"/>
</dbReference>
<gene>
    <name evidence="5" type="ORF">LZZ85_00295</name>
</gene>
<evidence type="ECO:0000256" key="3">
    <source>
        <dbReference type="ARBA" id="ARBA00023163"/>
    </source>
</evidence>